<dbReference type="RefSeq" id="WP_316909897.1">
    <property type="nucleotide sequence ID" value="NZ_JAPTGD010000001.1"/>
</dbReference>
<proteinExistence type="predicted"/>
<comment type="caution">
    <text evidence="1">The sequence shown here is derived from an EMBL/GenBank/DDBJ whole genome shotgun (WGS) entry which is preliminary data.</text>
</comment>
<organism evidence="1 2">
    <name type="scientific">Priestia aryabhattai</name>
    <name type="common">Bacillus aryabhattai</name>
    <dbReference type="NCBI Taxonomy" id="412384"/>
    <lineage>
        <taxon>Bacteria</taxon>
        <taxon>Bacillati</taxon>
        <taxon>Bacillota</taxon>
        <taxon>Bacilli</taxon>
        <taxon>Bacillales</taxon>
        <taxon>Bacillaceae</taxon>
        <taxon>Priestia</taxon>
    </lineage>
</organism>
<reference evidence="1" key="1">
    <citation type="journal article" date="2022" name="J Environ Chem Eng">
        <title>Biodegradation of petroleum oil using a constructed nonpathogenic and heavy metal-tolerant bacterial consortium isolated from marine sponges.</title>
        <authorList>
            <person name="Dechsakulwatana C."/>
            <person name="Rungsihiranrut A."/>
            <person name="Muangchinda C."/>
            <person name="Ningthoujam R."/>
            <person name="Klankeo P."/>
            <person name="Pinyakong O."/>
        </authorList>
    </citation>
    <scope>NUCLEOTIDE SEQUENCE</scope>
    <source>
        <strain evidence="1">TL01-2</strain>
    </source>
</reference>
<gene>
    <name evidence="1" type="ORF">O0Q50_03305</name>
</gene>
<dbReference type="AlphaFoldDB" id="A0AAX6N2P5"/>
<dbReference type="Proteomes" id="UP001269400">
    <property type="component" value="Unassembled WGS sequence"/>
</dbReference>
<protein>
    <submittedName>
        <fullName evidence="1">Uncharacterized protein</fullName>
    </submittedName>
</protein>
<dbReference type="EMBL" id="JAPTGD010000001">
    <property type="protein sequence ID" value="MDU9690181.1"/>
    <property type="molecule type" value="Genomic_DNA"/>
</dbReference>
<reference evidence="1" key="2">
    <citation type="submission" date="2022-12" db="EMBL/GenBank/DDBJ databases">
        <authorList>
            <person name="Dechsakulwatana C."/>
            <person name="Rungsihiranrut A."/>
            <person name="Muangchinda C."/>
            <person name="Ningthoujam R."/>
            <person name="Klankeo P."/>
            <person name="Pinyakong O."/>
        </authorList>
    </citation>
    <scope>NUCLEOTIDE SEQUENCE</scope>
    <source>
        <strain evidence="1">TL01-2</strain>
    </source>
</reference>
<accession>A0AAX6N2P5</accession>
<evidence type="ECO:0000313" key="1">
    <source>
        <dbReference type="EMBL" id="MDU9690181.1"/>
    </source>
</evidence>
<name>A0AAX6N2P5_PRIAR</name>
<evidence type="ECO:0000313" key="2">
    <source>
        <dbReference type="Proteomes" id="UP001269400"/>
    </source>
</evidence>
<sequence length="85" mass="10014">MLIEDLIGGTLPFLPSKETLAAKKKLSLLRKQEWFKSAYSPEIVYNNRVKEFIVNFDVESLLDDNNEIRLFRQRLDELLKNEQLS</sequence>